<feature type="region of interest" description="Disordered" evidence="1">
    <location>
        <begin position="29"/>
        <end position="56"/>
    </location>
</feature>
<feature type="signal peptide" evidence="2">
    <location>
        <begin position="1"/>
        <end position="22"/>
    </location>
</feature>
<protein>
    <recommendedName>
        <fullName evidence="5">SnoaL-like domain-containing protein</fullName>
    </recommendedName>
</protein>
<reference evidence="3 4" key="1">
    <citation type="submission" date="2022-12" db="EMBL/GenBank/DDBJ databases">
        <title>Metagenome assembled genome from gulf of manar.</title>
        <authorList>
            <person name="Kohli P."/>
            <person name="Pk S."/>
            <person name="Venkata Ramana C."/>
            <person name="Sasikala C."/>
        </authorList>
    </citation>
    <scope>NUCLEOTIDE SEQUENCE [LARGE SCALE GENOMIC DNA]</scope>
    <source>
        <strain evidence="3">JB008</strain>
    </source>
</reference>
<name>A0AAJ1IAP6_9SPIO</name>
<sequence>MKKRITAIICFIIIFFSLTMCTTVKPESETEDKAVTETTHPQPEPEPVAAPEPEPEPEEFIVTEELYVETFEDIQGIIDNLNGIIASKEYDLWLTYLTDDYIEYYSDPEQLSYWSELYKQRGYNQRINDLNDYFEYVVVLSRQNAVLDEINFTDSTHITAYTEIKGKLSVLYYLEKHENEWKIGLKSEN</sequence>
<gene>
    <name evidence="3" type="ORF">PQJ61_03625</name>
</gene>
<feature type="chain" id="PRO_5042578953" description="SnoaL-like domain-containing protein" evidence="2">
    <location>
        <begin position="23"/>
        <end position="189"/>
    </location>
</feature>
<keyword evidence="2" id="KW-0732">Signal</keyword>
<organism evidence="3 4">
    <name type="scientific">Candidatus Thalassospirochaeta sargassi</name>
    <dbReference type="NCBI Taxonomy" id="3119039"/>
    <lineage>
        <taxon>Bacteria</taxon>
        <taxon>Pseudomonadati</taxon>
        <taxon>Spirochaetota</taxon>
        <taxon>Spirochaetia</taxon>
        <taxon>Spirochaetales</taxon>
        <taxon>Spirochaetaceae</taxon>
        <taxon>Candidatus Thalassospirochaeta</taxon>
    </lineage>
</organism>
<dbReference type="AlphaFoldDB" id="A0AAJ1IAP6"/>
<proteinExistence type="predicted"/>
<evidence type="ECO:0000256" key="2">
    <source>
        <dbReference type="SAM" id="SignalP"/>
    </source>
</evidence>
<feature type="compositionally biased region" description="Pro residues" evidence="1">
    <location>
        <begin position="42"/>
        <end position="52"/>
    </location>
</feature>
<evidence type="ECO:0000256" key="1">
    <source>
        <dbReference type="SAM" id="MobiDB-lite"/>
    </source>
</evidence>
<evidence type="ECO:0000313" key="3">
    <source>
        <dbReference type="EMBL" id="MDC7225838.1"/>
    </source>
</evidence>
<accession>A0AAJ1IAP6</accession>
<dbReference type="Proteomes" id="UP001221217">
    <property type="component" value="Unassembled WGS sequence"/>
</dbReference>
<evidence type="ECO:0000313" key="4">
    <source>
        <dbReference type="Proteomes" id="UP001221217"/>
    </source>
</evidence>
<comment type="caution">
    <text evidence="3">The sequence shown here is derived from an EMBL/GenBank/DDBJ whole genome shotgun (WGS) entry which is preliminary data.</text>
</comment>
<dbReference type="EMBL" id="JAQQAL010000010">
    <property type="protein sequence ID" value="MDC7225838.1"/>
    <property type="molecule type" value="Genomic_DNA"/>
</dbReference>
<evidence type="ECO:0008006" key="5">
    <source>
        <dbReference type="Google" id="ProtNLM"/>
    </source>
</evidence>